<dbReference type="PANTHER" id="PTHR43667:SF2">
    <property type="entry name" value="FATTY ACID C-METHYL TRANSFERASE"/>
    <property type="match status" value="1"/>
</dbReference>
<name>A0ABX1NZS8_9RHOO</name>
<evidence type="ECO:0000313" key="2">
    <source>
        <dbReference type="EMBL" id="NMG16907.1"/>
    </source>
</evidence>
<keyword evidence="3" id="KW-1185">Reference proteome</keyword>
<dbReference type="Proteomes" id="UP000633943">
    <property type="component" value="Unassembled WGS sequence"/>
</dbReference>
<sequence>MSIAAIDFGRLYRDHHAAANRNPKPASVWDVRAAEMSDKVHKSRYVEDFIGRMDLTGAHSLLDVGCGPGTICLPLAGRLQRVIGLDFSPRMLDALRENAAALGHDNVEALQLAWEDDWSAVPACDIVVASRSTTVADMEAALHKLNDKARRRVYLTHLVGGRFIDPAVIDIIGRDLPPLPDYVYIVNILYGMGIHPRLDYIEHEGRLAGATSFDEFARRVSWALGELSDDERARLRTWHGRVAPSLGAAGSPMRWAFISWEKTSR</sequence>
<dbReference type="EMBL" id="WTVP01000051">
    <property type="protein sequence ID" value="NMG16907.1"/>
    <property type="molecule type" value="Genomic_DNA"/>
</dbReference>
<dbReference type="InterPro" id="IPR029063">
    <property type="entry name" value="SAM-dependent_MTases_sf"/>
</dbReference>
<dbReference type="SUPFAM" id="SSF53335">
    <property type="entry name" value="S-adenosyl-L-methionine-dependent methyltransferases"/>
    <property type="match status" value="1"/>
</dbReference>
<keyword evidence="2" id="KW-0808">Transferase</keyword>
<dbReference type="GO" id="GO:0008168">
    <property type="term" value="F:methyltransferase activity"/>
    <property type="evidence" value="ECO:0007669"/>
    <property type="project" value="UniProtKB-KW"/>
</dbReference>
<comment type="caution">
    <text evidence="2">The sequence shown here is derived from an EMBL/GenBank/DDBJ whole genome shotgun (WGS) entry which is preliminary data.</text>
</comment>
<dbReference type="CDD" id="cd02440">
    <property type="entry name" value="AdoMet_MTases"/>
    <property type="match status" value="1"/>
</dbReference>
<dbReference type="Gene3D" id="3.40.50.150">
    <property type="entry name" value="Vaccinia Virus protein VP39"/>
    <property type="match status" value="1"/>
</dbReference>
<reference evidence="2 3" key="1">
    <citation type="submission" date="2019-12" db="EMBL/GenBank/DDBJ databases">
        <title>Comparative genomics gives insights into the taxonomy of the Azoarcus-Aromatoleum group and reveals separate origins of nif in the plant-associated Azoarcus and non-plant-associated Aromatoleum sub-groups.</title>
        <authorList>
            <person name="Lafos M."/>
            <person name="Maluk M."/>
            <person name="Batista M."/>
            <person name="Junghare M."/>
            <person name="Carmona M."/>
            <person name="Faoro H."/>
            <person name="Cruz L.M."/>
            <person name="Battistoni F."/>
            <person name="De Souza E."/>
            <person name="Pedrosa F."/>
            <person name="Chen W.-M."/>
            <person name="Poole P.S."/>
            <person name="Dixon R.A."/>
            <person name="James E.K."/>
        </authorList>
    </citation>
    <scope>NUCLEOTIDE SEQUENCE [LARGE SCALE GENOMIC DNA]</scope>
    <source>
        <strain evidence="2 3">PbN1</strain>
    </source>
</reference>
<dbReference type="GO" id="GO:0032259">
    <property type="term" value="P:methylation"/>
    <property type="evidence" value="ECO:0007669"/>
    <property type="project" value="UniProtKB-KW"/>
</dbReference>
<dbReference type="RefSeq" id="WP_169203461.1">
    <property type="nucleotide sequence ID" value="NZ_CP059467.1"/>
</dbReference>
<gene>
    <name evidence="2" type="ORF">GPA24_15460</name>
</gene>
<accession>A0ABX1NZS8</accession>
<dbReference type="InterPro" id="IPR050723">
    <property type="entry name" value="CFA/CMAS"/>
</dbReference>
<evidence type="ECO:0000259" key="1">
    <source>
        <dbReference type="Pfam" id="PF13649"/>
    </source>
</evidence>
<dbReference type="InterPro" id="IPR041698">
    <property type="entry name" value="Methyltransf_25"/>
</dbReference>
<keyword evidence="2" id="KW-0489">Methyltransferase</keyword>
<dbReference type="PANTHER" id="PTHR43667">
    <property type="entry name" value="CYCLOPROPANE-FATTY-ACYL-PHOSPHOLIPID SYNTHASE"/>
    <property type="match status" value="1"/>
</dbReference>
<dbReference type="Pfam" id="PF13649">
    <property type="entry name" value="Methyltransf_25"/>
    <property type="match status" value="1"/>
</dbReference>
<proteinExistence type="predicted"/>
<feature type="domain" description="Methyltransferase" evidence="1">
    <location>
        <begin position="62"/>
        <end position="145"/>
    </location>
</feature>
<protein>
    <submittedName>
        <fullName evidence="2">Methyltransferase domain-containing protein</fullName>
    </submittedName>
</protein>
<evidence type="ECO:0000313" key="3">
    <source>
        <dbReference type="Proteomes" id="UP000633943"/>
    </source>
</evidence>
<organism evidence="2 3">
    <name type="scientific">Aromatoleum bremense</name>
    <dbReference type="NCBI Taxonomy" id="76115"/>
    <lineage>
        <taxon>Bacteria</taxon>
        <taxon>Pseudomonadati</taxon>
        <taxon>Pseudomonadota</taxon>
        <taxon>Betaproteobacteria</taxon>
        <taxon>Rhodocyclales</taxon>
        <taxon>Rhodocyclaceae</taxon>
        <taxon>Aromatoleum</taxon>
    </lineage>
</organism>